<dbReference type="EMBL" id="CAKLBY020000339">
    <property type="protein sequence ID" value="CAK7945984.1"/>
    <property type="molecule type" value="Genomic_DNA"/>
</dbReference>
<comment type="caution">
    <text evidence="1">The sequence shown here is derived from an EMBL/GenBank/DDBJ whole genome shotgun (WGS) entry which is preliminary data.</text>
</comment>
<evidence type="ECO:0000313" key="2">
    <source>
        <dbReference type="Proteomes" id="UP001162060"/>
    </source>
</evidence>
<accession>A0AAV1VGE8</accession>
<protein>
    <recommendedName>
        <fullName evidence="3">Actin</fullName>
    </recommendedName>
</protein>
<evidence type="ECO:0000313" key="1">
    <source>
        <dbReference type="EMBL" id="CAK7945984.1"/>
    </source>
</evidence>
<reference evidence="1" key="1">
    <citation type="submission" date="2024-01" db="EMBL/GenBank/DDBJ databases">
        <authorList>
            <person name="Webb A."/>
        </authorList>
    </citation>
    <scope>NUCLEOTIDE SEQUENCE</scope>
    <source>
        <strain evidence="1">Pm1</strain>
    </source>
</reference>
<sequence length="29" mass="3071">MFGRPTMKCPSKNQAVAIGVSGEAISFDQ</sequence>
<proteinExistence type="predicted"/>
<name>A0AAV1VGE8_9STRA</name>
<evidence type="ECO:0008006" key="3">
    <source>
        <dbReference type="Google" id="ProtNLM"/>
    </source>
</evidence>
<gene>
    <name evidence="1" type="ORF">PM001_LOCUS31134</name>
</gene>
<organism evidence="1 2">
    <name type="scientific">Peronospora matthiolae</name>
    <dbReference type="NCBI Taxonomy" id="2874970"/>
    <lineage>
        <taxon>Eukaryota</taxon>
        <taxon>Sar</taxon>
        <taxon>Stramenopiles</taxon>
        <taxon>Oomycota</taxon>
        <taxon>Peronosporomycetes</taxon>
        <taxon>Peronosporales</taxon>
        <taxon>Peronosporaceae</taxon>
        <taxon>Peronospora</taxon>
    </lineage>
</organism>
<dbReference type="Proteomes" id="UP001162060">
    <property type="component" value="Unassembled WGS sequence"/>
</dbReference>
<dbReference type="AlphaFoldDB" id="A0AAV1VGE8"/>